<dbReference type="RefSeq" id="WP_090588553.1">
    <property type="nucleotide sequence ID" value="NZ_FNDT01000045.1"/>
</dbReference>
<keyword evidence="3" id="KW-1185">Reference proteome</keyword>
<protein>
    <recommendedName>
        <fullName evidence="1">N-acetyltransferase domain-containing protein</fullName>
    </recommendedName>
</protein>
<evidence type="ECO:0000313" key="2">
    <source>
        <dbReference type="EMBL" id="SDJ00860.1"/>
    </source>
</evidence>
<dbReference type="PROSITE" id="PS51729">
    <property type="entry name" value="GNAT_YJDJ"/>
    <property type="match status" value="1"/>
</dbReference>
<dbReference type="Proteomes" id="UP000199258">
    <property type="component" value="Unassembled WGS sequence"/>
</dbReference>
<accession>A0A1G8Q9V0</accession>
<dbReference type="Gene3D" id="3.40.630.30">
    <property type="match status" value="1"/>
</dbReference>
<evidence type="ECO:0000313" key="3">
    <source>
        <dbReference type="Proteomes" id="UP000199258"/>
    </source>
</evidence>
<name>A0A1G8Q9V0_9MICC</name>
<dbReference type="InterPro" id="IPR031165">
    <property type="entry name" value="GNAT_YJDJ"/>
</dbReference>
<dbReference type="EMBL" id="FNDT01000045">
    <property type="protein sequence ID" value="SDJ00860.1"/>
    <property type="molecule type" value="Genomic_DNA"/>
</dbReference>
<dbReference type="STRING" id="335973.SAMN04488693_1455"/>
<dbReference type="Pfam" id="PF14542">
    <property type="entry name" value="Acetyltransf_CG"/>
    <property type="match status" value="1"/>
</dbReference>
<evidence type="ECO:0000259" key="1">
    <source>
        <dbReference type="PROSITE" id="PS51729"/>
    </source>
</evidence>
<reference evidence="3" key="1">
    <citation type="submission" date="2016-10" db="EMBL/GenBank/DDBJ databases">
        <authorList>
            <person name="Varghese N."/>
            <person name="Submissions S."/>
        </authorList>
    </citation>
    <scope>NUCLEOTIDE SEQUENCE [LARGE SCALE GENOMIC DNA]</scope>
    <source>
        <strain evidence="3">NP_1H</strain>
    </source>
</reference>
<dbReference type="SUPFAM" id="SSF55729">
    <property type="entry name" value="Acyl-CoA N-acyltransferases (Nat)"/>
    <property type="match status" value="1"/>
</dbReference>
<proteinExistence type="predicted"/>
<gene>
    <name evidence="2" type="ORF">SAMN04488693_1455</name>
</gene>
<dbReference type="InterPro" id="IPR016181">
    <property type="entry name" value="Acyl_CoA_acyltransferase"/>
</dbReference>
<dbReference type="AlphaFoldDB" id="A0A1G8Q9V0"/>
<dbReference type="OrthoDB" id="4948820at2"/>
<feature type="domain" description="N-acetyltransferase" evidence="1">
    <location>
        <begin position="11"/>
        <end position="97"/>
    </location>
</feature>
<sequence length="118" mass="13687">MMHIKMRTVVRHDPKASHFVAYVDGNAAGHCHYQLHGNHVWVLSTVMDPRFTEPGVEDLLIEGLLQEVHRRRLALLPYCLRTRTYLSKHHRYLALVPPAERGKFRHLAQSAPTHPLNR</sequence>
<organism evidence="2 3">
    <name type="scientific">Arthrobacter subterraneus</name>
    <dbReference type="NCBI Taxonomy" id="335973"/>
    <lineage>
        <taxon>Bacteria</taxon>
        <taxon>Bacillati</taxon>
        <taxon>Actinomycetota</taxon>
        <taxon>Actinomycetes</taxon>
        <taxon>Micrococcales</taxon>
        <taxon>Micrococcaceae</taxon>
        <taxon>Arthrobacter</taxon>
    </lineage>
</organism>